<name>A0ABW2Y6D2_9BIFI</name>
<dbReference type="Proteomes" id="UP001597036">
    <property type="component" value="Unassembled WGS sequence"/>
</dbReference>
<keyword evidence="6" id="KW-1185">Reference proteome</keyword>
<dbReference type="InterPro" id="IPR002877">
    <property type="entry name" value="RNA_MeTrfase_FtsJ_dom"/>
</dbReference>
<dbReference type="SUPFAM" id="SSF53335">
    <property type="entry name" value="S-adenosyl-L-methionine-dependent methyltransferases"/>
    <property type="match status" value="1"/>
</dbReference>
<dbReference type="InterPro" id="IPR036986">
    <property type="entry name" value="S4_RNA-bd_sf"/>
</dbReference>
<sequence>MVQRLDKELVSRGLVSTRSRAHQLIDSRAVVVNGKLDRVKASLKVNATDEISVIEDAHSARHYVSRGAIKLLNALDLFIPQGFPLPEDTCCLDIGASTGGFTQVLLDKGARKVIALDVGHNQLDQRIARDTRVIEMSGTNIRDVNLETLPFSPEITVSDVSFISLTYVIPVIARITKPGAHGVLLIKPQFEVGRAKLGKGGIVSKEEHRQEAISTVTSCAKHYSFDVRGVIPSAITGTHGNQEYLLWITRL</sequence>
<dbReference type="GO" id="GO:0032259">
    <property type="term" value="P:methylation"/>
    <property type="evidence" value="ECO:0007669"/>
    <property type="project" value="UniProtKB-KW"/>
</dbReference>
<comment type="caution">
    <text evidence="5">The sequence shown here is derived from an EMBL/GenBank/DDBJ whole genome shotgun (WGS) entry which is preliminary data.</text>
</comment>
<evidence type="ECO:0000256" key="1">
    <source>
        <dbReference type="ARBA" id="ARBA00022884"/>
    </source>
</evidence>
<feature type="domain" description="RNA-binding S4" evidence="4">
    <location>
        <begin position="3"/>
        <end position="70"/>
    </location>
</feature>
<dbReference type="Pfam" id="PF01728">
    <property type="entry name" value="FtsJ"/>
    <property type="match status" value="1"/>
</dbReference>
<evidence type="ECO:0000256" key="3">
    <source>
        <dbReference type="PROSITE-ProRule" id="PRU00182"/>
    </source>
</evidence>
<evidence type="ECO:0000313" key="5">
    <source>
        <dbReference type="EMBL" id="MFD0704794.1"/>
    </source>
</evidence>
<keyword evidence="1 3" id="KW-0694">RNA-binding</keyword>
<dbReference type="RefSeq" id="WP_377938510.1">
    <property type="nucleotide sequence ID" value="NZ_JBHTHQ010000021.1"/>
</dbReference>
<dbReference type="Pfam" id="PF01479">
    <property type="entry name" value="S4"/>
    <property type="match status" value="1"/>
</dbReference>
<organism evidence="5 6">
    <name type="scientific">Alloscardovia venturai</name>
    <dbReference type="NCBI Taxonomy" id="1769421"/>
    <lineage>
        <taxon>Bacteria</taxon>
        <taxon>Bacillati</taxon>
        <taxon>Actinomycetota</taxon>
        <taxon>Actinomycetes</taxon>
        <taxon>Bifidobacteriales</taxon>
        <taxon>Bifidobacteriaceae</taxon>
        <taxon>Alloscardovia</taxon>
    </lineage>
</organism>
<proteinExistence type="inferred from homology"/>
<dbReference type="PANTHER" id="PTHR32319:SF0">
    <property type="entry name" value="BACTERIAL HEMOLYSIN-LIKE PROTEIN"/>
    <property type="match status" value="1"/>
</dbReference>
<dbReference type="CDD" id="cd00165">
    <property type="entry name" value="S4"/>
    <property type="match status" value="1"/>
</dbReference>
<dbReference type="NCBIfam" id="TIGR00478">
    <property type="entry name" value="tly"/>
    <property type="match status" value="1"/>
</dbReference>
<dbReference type="CDD" id="cd02440">
    <property type="entry name" value="AdoMet_MTases"/>
    <property type="match status" value="1"/>
</dbReference>
<gene>
    <name evidence="5" type="ORF">ACFQY8_03400</name>
</gene>
<accession>A0ABW2Y6D2</accession>
<evidence type="ECO:0000313" key="6">
    <source>
        <dbReference type="Proteomes" id="UP001597036"/>
    </source>
</evidence>
<dbReference type="EMBL" id="JBHTHQ010000021">
    <property type="protein sequence ID" value="MFD0704794.1"/>
    <property type="molecule type" value="Genomic_DNA"/>
</dbReference>
<dbReference type="PIRSF" id="PIRSF005578">
    <property type="entry name" value="TlyA"/>
    <property type="match status" value="1"/>
</dbReference>
<keyword evidence="5" id="KW-0489">Methyltransferase</keyword>
<dbReference type="GO" id="GO:0008168">
    <property type="term" value="F:methyltransferase activity"/>
    <property type="evidence" value="ECO:0007669"/>
    <property type="project" value="UniProtKB-KW"/>
</dbReference>
<dbReference type="SUPFAM" id="SSF55174">
    <property type="entry name" value="Alpha-L RNA-binding motif"/>
    <property type="match status" value="1"/>
</dbReference>
<dbReference type="InterPro" id="IPR029063">
    <property type="entry name" value="SAM-dependent_MTases_sf"/>
</dbReference>
<dbReference type="InterPro" id="IPR004538">
    <property type="entry name" value="Hemolysin_A/TlyA"/>
</dbReference>
<dbReference type="Gene3D" id="3.10.290.10">
    <property type="entry name" value="RNA-binding S4 domain"/>
    <property type="match status" value="1"/>
</dbReference>
<comment type="similarity">
    <text evidence="2">Belongs to the TlyA family.</text>
</comment>
<evidence type="ECO:0000256" key="2">
    <source>
        <dbReference type="ARBA" id="ARBA00029460"/>
    </source>
</evidence>
<dbReference type="PROSITE" id="PS50889">
    <property type="entry name" value="S4"/>
    <property type="match status" value="1"/>
</dbReference>
<dbReference type="PANTHER" id="PTHR32319">
    <property type="entry name" value="BACTERIAL HEMOLYSIN-LIKE PROTEIN"/>
    <property type="match status" value="1"/>
</dbReference>
<evidence type="ECO:0000259" key="4">
    <source>
        <dbReference type="SMART" id="SM00363"/>
    </source>
</evidence>
<dbReference type="InterPro" id="IPR047048">
    <property type="entry name" value="TlyA"/>
</dbReference>
<dbReference type="SMART" id="SM00363">
    <property type="entry name" value="S4"/>
    <property type="match status" value="1"/>
</dbReference>
<keyword evidence="5" id="KW-0808">Transferase</keyword>
<dbReference type="Gene3D" id="3.40.50.150">
    <property type="entry name" value="Vaccinia Virus protein VP39"/>
    <property type="match status" value="1"/>
</dbReference>
<reference evidence="6" key="1">
    <citation type="journal article" date="2019" name="Int. J. Syst. Evol. Microbiol.">
        <title>The Global Catalogue of Microorganisms (GCM) 10K type strain sequencing project: providing services to taxonomists for standard genome sequencing and annotation.</title>
        <authorList>
            <consortium name="The Broad Institute Genomics Platform"/>
            <consortium name="The Broad Institute Genome Sequencing Center for Infectious Disease"/>
            <person name="Wu L."/>
            <person name="Ma J."/>
        </authorList>
    </citation>
    <scope>NUCLEOTIDE SEQUENCE [LARGE SCALE GENOMIC DNA]</scope>
    <source>
        <strain evidence="6">CCM 8604</strain>
    </source>
</reference>
<dbReference type="InterPro" id="IPR002942">
    <property type="entry name" value="S4_RNA-bd"/>
</dbReference>
<protein>
    <submittedName>
        <fullName evidence="5">TlyA family RNA methyltransferase</fullName>
    </submittedName>
</protein>